<name>A0A090MX25_STRRB</name>
<dbReference type="OrthoDB" id="285793at2759"/>
<evidence type="ECO:0000313" key="1">
    <source>
        <dbReference type="EMBL" id="CEF64694.1"/>
    </source>
</evidence>
<evidence type="ECO:0000313" key="3">
    <source>
        <dbReference type="WBParaSite" id="SRAE_1000294700.1"/>
    </source>
</evidence>
<dbReference type="GeneID" id="36377059"/>
<accession>A0A090MX25</accession>
<protein>
    <submittedName>
        <fullName evidence="1 3">Uncharacterized protein</fullName>
    </submittedName>
</protein>
<dbReference type="STRING" id="34506.A0A090MX25"/>
<dbReference type="Proteomes" id="UP000035682">
    <property type="component" value="Unplaced"/>
</dbReference>
<dbReference type="RefSeq" id="XP_024503895.1">
    <property type="nucleotide sequence ID" value="XM_024650082.1"/>
</dbReference>
<keyword evidence="2" id="KW-1185">Reference proteome</keyword>
<gene>
    <name evidence="1 3 4" type="ORF">SRAE_1000294700</name>
</gene>
<organism evidence="1">
    <name type="scientific">Strongyloides ratti</name>
    <name type="common">Parasitic roundworm</name>
    <dbReference type="NCBI Taxonomy" id="34506"/>
    <lineage>
        <taxon>Eukaryota</taxon>
        <taxon>Metazoa</taxon>
        <taxon>Ecdysozoa</taxon>
        <taxon>Nematoda</taxon>
        <taxon>Chromadorea</taxon>
        <taxon>Rhabditida</taxon>
        <taxon>Tylenchina</taxon>
        <taxon>Panagrolaimomorpha</taxon>
        <taxon>Strongyloidoidea</taxon>
        <taxon>Strongyloididae</taxon>
        <taxon>Strongyloides</taxon>
    </lineage>
</organism>
<dbReference type="WormBase" id="SRAE_1000294700">
    <property type="protein sequence ID" value="SRP08424"/>
    <property type="gene ID" value="WBGene00259564"/>
</dbReference>
<dbReference type="WBParaSite" id="SRAE_1000294700.1">
    <property type="protein sequence ID" value="SRAE_1000294700.1"/>
    <property type="gene ID" value="WBGene00259564"/>
</dbReference>
<reference evidence="1 2" key="1">
    <citation type="submission" date="2014-09" db="EMBL/GenBank/DDBJ databases">
        <authorList>
            <person name="Martin A.A."/>
        </authorList>
    </citation>
    <scope>NUCLEOTIDE SEQUENCE</scope>
    <source>
        <strain evidence="2">ED321</strain>
        <strain evidence="1">ED321 Heterogonic</strain>
    </source>
</reference>
<proteinExistence type="predicted"/>
<dbReference type="AlphaFoldDB" id="A0A090MX25"/>
<sequence length="384" mass="45977">MASRQFEDAFKNTPSRFIPHRPKFVSNSGYNNYQEQHYGISNNDNDRRYYNRSSPYNDHRINEEYQQQPLPQQQQFRRIVVSSNNQQTYTEINDRKRPRMEYYQRDNEYQPPPQPIQRNYQIKRPCIDDRIHNSTTTTTTNTLSQNIKPPVVLRPITRVNKSQYQPHKVIQRFVDRHPNTIIMRGPNILYNSNGSGNHQQSVVKPRNLKEDCYVNKLKLIRKNCRNMIFTNAAMVDEISRVNFAIQTATEEVQMIAKKVQHMERNKLRRYQQLLKREALSECKERVDDDKLIPNHNINIFYNTKIDNNDKQEISEIVENDKTYPSDIIHDDREHYDCHEDKSNEPFSNYDIDHDLLLNNNQLMVENDYYQNSFSQYNNEHSIIL</sequence>
<dbReference type="EMBL" id="LN609528">
    <property type="protein sequence ID" value="CEF64694.1"/>
    <property type="molecule type" value="Genomic_DNA"/>
</dbReference>
<dbReference type="CTD" id="36377059"/>
<reference evidence="3" key="2">
    <citation type="submission" date="2020-12" db="UniProtKB">
        <authorList>
            <consortium name="WormBaseParasite"/>
        </authorList>
    </citation>
    <scope>IDENTIFICATION</scope>
</reference>
<evidence type="ECO:0000313" key="4">
    <source>
        <dbReference type="WormBase" id="SRAE_1000294700"/>
    </source>
</evidence>
<evidence type="ECO:0000313" key="2">
    <source>
        <dbReference type="Proteomes" id="UP000035682"/>
    </source>
</evidence>